<proteinExistence type="inferred from homology"/>
<dbReference type="Pfam" id="PF06013">
    <property type="entry name" value="WXG100"/>
    <property type="match status" value="1"/>
</dbReference>
<organism evidence="2 3">
    <name type="scientific">Mycolicibacterium moriokaense</name>
    <dbReference type="NCBI Taxonomy" id="39691"/>
    <lineage>
        <taxon>Bacteria</taxon>
        <taxon>Bacillati</taxon>
        <taxon>Actinomycetota</taxon>
        <taxon>Actinomycetes</taxon>
        <taxon>Mycobacteriales</taxon>
        <taxon>Mycobacteriaceae</taxon>
        <taxon>Mycolicibacterium</taxon>
    </lineage>
</organism>
<dbReference type="RefSeq" id="WP_110319525.1">
    <property type="nucleotide sequence ID" value="NZ_QJJU01000029.1"/>
</dbReference>
<dbReference type="Proteomes" id="UP000247781">
    <property type="component" value="Unassembled WGS sequence"/>
</dbReference>
<evidence type="ECO:0000313" key="3">
    <source>
        <dbReference type="Proteomes" id="UP000247781"/>
    </source>
</evidence>
<evidence type="ECO:0000313" key="2">
    <source>
        <dbReference type="EMBL" id="PXX01489.1"/>
    </source>
</evidence>
<dbReference type="SUPFAM" id="SSF140453">
    <property type="entry name" value="EsxAB dimer-like"/>
    <property type="match status" value="1"/>
</dbReference>
<evidence type="ECO:0000256" key="1">
    <source>
        <dbReference type="RuleBase" id="RU362001"/>
    </source>
</evidence>
<gene>
    <name evidence="2" type="ORF">C8E89_12952</name>
</gene>
<dbReference type="EMBL" id="QJJU01000029">
    <property type="protein sequence ID" value="PXX01489.1"/>
    <property type="molecule type" value="Genomic_DNA"/>
</dbReference>
<protein>
    <recommendedName>
        <fullName evidence="1">ESAT-6-like protein</fullName>
    </recommendedName>
</protein>
<keyword evidence="3" id="KW-1185">Reference proteome</keyword>
<reference evidence="3" key="1">
    <citation type="submission" date="2018-05" db="EMBL/GenBank/DDBJ databases">
        <authorList>
            <person name="Deangelis K."/>
            <person name="Huntemann M."/>
            <person name="Clum A."/>
            <person name="Pillay M."/>
            <person name="Palaniappan K."/>
            <person name="Varghese N."/>
            <person name="Mikhailova N."/>
            <person name="Stamatis D."/>
            <person name="Reddy T."/>
            <person name="Daum C."/>
            <person name="Shapiro N."/>
            <person name="Ivanova N."/>
            <person name="Kyrpides N."/>
            <person name="Woyke T."/>
        </authorList>
    </citation>
    <scope>NUCLEOTIDE SEQUENCE [LARGE SCALE GENOMIC DNA]</scope>
    <source>
        <strain evidence="3">GAS496</strain>
    </source>
</reference>
<comment type="similarity">
    <text evidence="1">Belongs to the WXG100 family.</text>
</comment>
<sequence>MSAFRVDPAALLSVVDRMASFEQELEGHLARAAGSVAQLGASWYGDGGEAERSAQQRWDEGAREMRDALARLRQIAEGAHENYSTAAQTNTRMWG</sequence>
<dbReference type="InterPro" id="IPR010310">
    <property type="entry name" value="T7SS_ESAT-6-like"/>
</dbReference>
<reference evidence="2 3" key="2">
    <citation type="submission" date="2018-06" db="EMBL/GenBank/DDBJ databases">
        <title>Sequencing of bacterial isolates from soil warming experiment in Harvard Forest, Massachusetts, USA.</title>
        <authorList>
            <person name="Deangelis K.PhD."/>
        </authorList>
    </citation>
    <scope>NUCLEOTIDE SEQUENCE [LARGE SCALE GENOMIC DNA]</scope>
    <source>
        <strain evidence="2 3">GAS496</strain>
    </source>
</reference>
<comment type="caution">
    <text evidence="2">The sequence shown here is derived from an EMBL/GenBank/DDBJ whole genome shotgun (WGS) entry which is preliminary data.</text>
</comment>
<name>A0A318HJG9_9MYCO</name>
<dbReference type="NCBIfam" id="TIGR03930">
    <property type="entry name" value="WXG100_ESAT6"/>
    <property type="match status" value="1"/>
</dbReference>
<dbReference type="OrthoDB" id="4380842at2"/>
<dbReference type="Gene3D" id="1.10.287.1060">
    <property type="entry name" value="ESAT-6-like"/>
    <property type="match status" value="1"/>
</dbReference>
<dbReference type="AlphaFoldDB" id="A0A318HJG9"/>
<dbReference type="InterPro" id="IPR036689">
    <property type="entry name" value="ESAT-6-like_sf"/>
</dbReference>
<accession>A0A318HJG9</accession>